<name>A0A916TPN5_9SPHN</name>
<keyword evidence="1" id="KW-1133">Transmembrane helix</keyword>
<keyword evidence="3" id="KW-1185">Reference proteome</keyword>
<comment type="caution">
    <text evidence="2">The sequence shown here is derived from an EMBL/GenBank/DDBJ whole genome shotgun (WGS) entry which is preliminary data.</text>
</comment>
<keyword evidence="1" id="KW-0812">Transmembrane</keyword>
<feature type="transmembrane region" description="Helical" evidence="1">
    <location>
        <begin position="40"/>
        <end position="57"/>
    </location>
</feature>
<gene>
    <name evidence="2" type="ORF">GCM10011494_06220</name>
</gene>
<keyword evidence="1" id="KW-0472">Membrane</keyword>
<sequence length="187" mass="20388">MTDRSPGALRGEGRNALNRPFGITPHHIRASRFARWRTPLATLLILVVLGSALLGWLGGGGERTLRKDTPLADVTMQHEPILRSGNWFETVVRVRPKQNVGDLVISVSDRLWQGMSIDTQIPDAQSAESIGGRYAFHYGPVGAGEVFILKLDGQIQPRGLRRLTGELVVADGEEPLATVPLTLTVLP</sequence>
<proteinExistence type="predicted"/>
<dbReference type="Proteomes" id="UP000608154">
    <property type="component" value="Unassembled WGS sequence"/>
</dbReference>
<evidence type="ECO:0000313" key="3">
    <source>
        <dbReference type="Proteomes" id="UP000608154"/>
    </source>
</evidence>
<protein>
    <submittedName>
        <fullName evidence="2">Uncharacterized protein</fullName>
    </submittedName>
</protein>
<dbReference type="EMBL" id="BMHK01000003">
    <property type="protein sequence ID" value="GGB90619.1"/>
    <property type="molecule type" value="Genomic_DNA"/>
</dbReference>
<reference evidence="2" key="2">
    <citation type="submission" date="2020-09" db="EMBL/GenBank/DDBJ databases">
        <authorList>
            <person name="Sun Q."/>
            <person name="Zhou Y."/>
        </authorList>
    </citation>
    <scope>NUCLEOTIDE SEQUENCE</scope>
    <source>
        <strain evidence="2">CGMCC 1.15095</strain>
    </source>
</reference>
<evidence type="ECO:0000256" key="1">
    <source>
        <dbReference type="SAM" id="Phobius"/>
    </source>
</evidence>
<accession>A0A916TPN5</accession>
<evidence type="ECO:0000313" key="2">
    <source>
        <dbReference type="EMBL" id="GGB90619.1"/>
    </source>
</evidence>
<reference evidence="2" key="1">
    <citation type="journal article" date="2014" name="Int. J. Syst. Evol. Microbiol.">
        <title>Complete genome sequence of Corynebacterium casei LMG S-19264T (=DSM 44701T), isolated from a smear-ripened cheese.</title>
        <authorList>
            <consortium name="US DOE Joint Genome Institute (JGI-PGF)"/>
            <person name="Walter F."/>
            <person name="Albersmeier A."/>
            <person name="Kalinowski J."/>
            <person name="Ruckert C."/>
        </authorList>
    </citation>
    <scope>NUCLEOTIDE SEQUENCE</scope>
    <source>
        <strain evidence="2">CGMCC 1.15095</strain>
    </source>
</reference>
<organism evidence="2 3">
    <name type="scientific">Novosphingobium endophyticum</name>
    <dbReference type="NCBI Taxonomy" id="1955250"/>
    <lineage>
        <taxon>Bacteria</taxon>
        <taxon>Pseudomonadati</taxon>
        <taxon>Pseudomonadota</taxon>
        <taxon>Alphaproteobacteria</taxon>
        <taxon>Sphingomonadales</taxon>
        <taxon>Sphingomonadaceae</taxon>
        <taxon>Novosphingobium</taxon>
    </lineage>
</organism>
<dbReference type="AlphaFoldDB" id="A0A916TPN5"/>